<feature type="domain" description="Dynein heavy chain AAA lid" evidence="22">
    <location>
        <begin position="2140"/>
        <end position="2288"/>
    </location>
</feature>
<keyword evidence="4" id="KW-0493">Microtubule</keyword>
<feature type="domain" description="Dynein heavy chain region D6 P-loop" evidence="15">
    <location>
        <begin position="2066"/>
        <end position="2138"/>
    </location>
</feature>
<dbReference type="PANTHER" id="PTHR22878">
    <property type="entry name" value="DYNEIN HEAVY CHAIN 6, AXONEMAL-LIKE-RELATED"/>
    <property type="match status" value="1"/>
</dbReference>
<dbReference type="Gene3D" id="3.20.180.20">
    <property type="entry name" value="Dynein heavy chain, N-terminal domain 2"/>
    <property type="match status" value="1"/>
</dbReference>
<evidence type="ECO:0000256" key="4">
    <source>
        <dbReference type="ARBA" id="ARBA00022701"/>
    </source>
</evidence>
<dbReference type="Proteomes" id="UP000001307">
    <property type="component" value="Unassembled WGS sequence"/>
</dbReference>
<dbReference type="OrthoDB" id="10251809at2759"/>
<dbReference type="Gene3D" id="1.20.58.1120">
    <property type="match status" value="1"/>
</dbReference>
<dbReference type="FunFam" id="1.20.1270.280:FF:000005">
    <property type="entry name" value="Dynein axonemal heavy chain 10"/>
    <property type="match status" value="1"/>
</dbReference>
<dbReference type="InterPro" id="IPR041658">
    <property type="entry name" value="AAA_lid_11"/>
</dbReference>
<dbReference type="GO" id="GO:0005524">
    <property type="term" value="F:ATP binding"/>
    <property type="evidence" value="ECO:0007669"/>
    <property type="project" value="UniProtKB-KW"/>
</dbReference>
<keyword evidence="12" id="KW-0206">Cytoskeleton</keyword>
<feature type="domain" description="Dynein heavy chain 3 AAA+ lid" evidence="21">
    <location>
        <begin position="1057"/>
        <end position="1151"/>
    </location>
</feature>
<dbReference type="InterPro" id="IPR042222">
    <property type="entry name" value="Dynein_2_N"/>
</dbReference>
<evidence type="ECO:0000256" key="3">
    <source>
        <dbReference type="ARBA" id="ARBA00022490"/>
    </source>
</evidence>
<dbReference type="InterPro" id="IPR013602">
    <property type="entry name" value="Dynein_heavy_linker"/>
</dbReference>
<dbReference type="Pfam" id="PF03028">
    <property type="entry name" value="Dynein_heavy"/>
    <property type="match status" value="1"/>
</dbReference>
<dbReference type="InterPro" id="IPR041589">
    <property type="entry name" value="DNAH3_AAA_lid_1"/>
</dbReference>
<evidence type="ECO:0000256" key="14">
    <source>
        <dbReference type="SAM" id="Coils"/>
    </source>
</evidence>
<dbReference type="FunFam" id="1.10.8.1220:FF:000001">
    <property type="entry name" value="Dynein axonemal heavy chain 5"/>
    <property type="match status" value="1"/>
</dbReference>
<dbReference type="FunFam" id="1.10.8.720:FF:000005">
    <property type="entry name" value="Dynein axonemal heavy chain 10"/>
    <property type="match status" value="1"/>
</dbReference>
<dbReference type="Gene3D" id="1.20.920.20">
    <property type="match status" value="2"/>
</dbReference>
<evidence type="ECO:0000256" key="9">
    <source>
        <dbReference type="ARBA" id="ARBA00023054"/>
    </source>
</evidence>
<evidence type="ECO:0000259" key="17">
    <source>
        <dbReference type="Pfam" id="PF12774"/>
    </source>
</evidence>
<feature type="domain" description="Dynein heavy chain AAA module D4" evidence="19">
    <location>
        <begin position="1173"/>
        <end position="1434"/>
    </location>
</feature>
<evidence type="ECO:0000256" key="1">
    <source>
        <dbReference type="ARBA" id="ARBA00004430"/>
    </source>
</evidence>
<dbReference type="PANTHER" id="PTHR22878:SF63">
    <property type="entry name" value="DYNEIN AXONEMAL HEAVY CHAIN 10"/>
    <property type="match status" value="1"/>
</dbReference>
<dbReference type="InterPro" id="IPR042228">
    <property type="entry name" value="Dynein_linker_3"/>
</dbReference>
<dbReference type="GO" id="GO:0045505">
    <property type="term" value="F:dynein intermediate chain binding"/>
    <property type="evidence" value="ECO:0007669"/>
    <property type="project" value="InterPro"/>
</dbReference>
<evidence type="ECO:0000256" key="11">
    <source>
        <dbReference type="ARBA" id="ARBA00023175"/>
    </source>
</evidence>
<feature type="coiled-coil region" evidence="14">
    <location>
        <begin position="1553"/>
        <end position="1601"/>
    </location>
</feature>
<dbReference type="InterPro" id="IPR043157">
    <property type="entry name" value="Dynein_AAA1S"/>
</dbReference>
<dbReference type="GO" id="GO:0007018">
    <property type="term" value="P:microtubule-based movement"/>
    <property type="evidence" value="ECO:0007669"/>
    <property type="project" value="InterPro"/>
</dbReference>
<accession>E4XH35</accession>
<dbReference type="InterPro" id="IPR024743">
    <property type="entry name" value="Dynein_HC_stalk"/>
</dbReference>
<evidence type="ECO:0000256" key="10">
    <source>
        <dbReference type="ARBA" id="ARBA00023069"/>
    </source>
</evidence>
<dbReference type="FunFam" id="3.10.490.20:FF:000006">
    <property type="entry name" value="Dynein axonemal heavy chain 10"/>
    <property type="match status" value="1"/>
</dbReference>
<dbReference type="Gene3D" id="1.10.8.710">
    <property type="match status" value="1"/>
</dbReference>
<dbReference type="Gene3D" id="1.10.287.2620">
    <property type="match status" value="1"/>
</dbReference>
<dbReference type="Gene3D" id="1.10.8.720">
    <property type="entry name" value="Region D6 of dynein motor"/>
    <property type="match status" value="1"/>
</dbReference>
<dbReference type="InterPro" id="IPR035699">
    <property type="entry name" value="AAA_6"/>
</dbReference>
<keyword evidence="11" id="KW-0505">Motor protein</keyword>
<evidence type="ECO:0000256" key="6">
    <source>
        <dbReference type="ARBA" id="ARBA00022741"/>
    </source>
</evidence>
<evidence type="ECO:0000259" key="20">
    <source>
        <dbReference type="Pfam" id="PF12781"/>
    </source>
</evidence>
<keyword evidence="13" id="KW-0966">Cell projection</keyword>
<evidence type="ECO:0000259" key="18">
    <source>
        <dbReference type="Pfam" id="PF12777"/>
    </source>
</evidence>
<evidence type="ECO:0000259" key="16">
    <source>
        <dbReference type="Pfam" id="PF08393"/>
    </source>
</evidence>
<comment type="subcellular location">
    <subcellularLocation>
        <location evidence="1">Cytoplasm</location>
        <location evidence="1">Cytoskeleton</location>
        <location evidence="1">Cilium axoneme</location>
    </subcellularLocation>
</comment>
<dbReference type="Gene3D" id="3.40.50.300">
    <property type="entry name" value="P-loop containing nucleotide triphosphate hydrolases"/>
    <property type="match status" value="5"/>
</dbReference>
<dbReference type="FunFam" id="1.10.287.2620:FF:000002">
    <property type="entry name" value="Dynein heavy chain 2, axonemal"/>
    <property type="match status" value="1"/>
</dbReference>
<dbReference type="Pfam" id="PF12775">
    <property type="entry name" value="AAA_7"/>
    <property type="match status" value="1"/>
</dbReference>
<feature type="domain" description="Dynein heavy chain hydrolytic ATP-binding dynein motor region" evidence="17">
    <location>
        <begin position="388"/>
        <end position="454"/>
    </location>
</feature>
<dbReference type="InParanoid" id="E4XH35"/>
<evidence type="ECO:0000256" key="13">
    <source>
        <dbReference type="ARBA" id="ARBA00023273"/>
    </source>
</evidence>
<dbReference type="GO" id="GO:0008017">
    <property type="term" value="F:microtubule binding"/>
    <property type="evidence" value="ECO:0007669"/>
    <property type="project" value="UniProtKB-ARBA"/>
</dbReference>
<evidence type="ECO:0000313" key="25">
    <source>
        <dbReference type="Proteomes" id="UP000001307"/>
    </source>
</evidence>
<keyword evidence="5" id="KW-0677">Repeat</keyword>
<feature type="domain" description="Dynein heavy chain C-terminal" evidence="23">
    <location>
        <begin position="2295"/>
        <end position="2592"/>
    </location>
</feature>
<dbReference type="Gene3D" id="1.10.8.1220">
    <property type="match status" value="1"/>
</dbReference>
<dbReference type="InterPro" id="IPR035706">
    <property type="entry name" value="AAA_9"/>
</dbReference>
<dbReference type="FunFam" id="3.20.180.20:FF:000001">
    <property type="entry name" value="Dynein axonemal heavy chain 5"/>
    <property type="match status" value="1"/>
</dbReference>
<dbReference type="InterPro" id="IPR042219">
    <property type="entry name" value="AAA_lid_11_sf"/>
</dbReference>
<organism evidence="24">
    <name type="scientific">Oikopleura dioica</name>
    <name type="common">Tunicate</name>
    <dbReference type="NCBI Taxonomy" id="34765"/>
    <lineage>
        <taxon>Eukaryota</taxon>
        <taxon>Metazoa</taxon>
        <taxon>Chordata</taxon>
        <taxon>Tunicata</taxon>
        <taxon>Appendicularia</taxon>
        <taxon>Copelata</taxon>
        <taxon>Oikopleuridae</taxon>
        <taxon>Oikopleura</taxon>
    </lineage>
</organism>
<keyword evidence="10" id="KW-0969">Cilium</keyword>
<dbReference type="GO" id="GO:0005858">
    <property type="term" value="C:axonemal dynein complex"/>
    <property type="evidence" value="ECO:0007669"/>
    <property type="project" value="UniProtKB-ARBA"/>
</dbReference>
<dbReference type="EMBL" id="FN653050">
    <property type="protein sequence ID" value="CBY09983.1"/>
    <property type="molecule type" value="Genomic_DNA"/>
</dbReference>
<dbReference type="InterPro" id="IPR004273">
    <property type="entry name" value="Dynein_heavy_D6_P-loop"/>
</dbReference>
<dbReference type="Pfam" id="PF08393">
    <property type="entry name" value="DHC_N2"/>
    <property type="match status" value="2"/>
</dbReference>
<proteinExistence type="inferred from homology"/>
<evidence type="ECO:0000259" key="22">
    <source>
        <dbReference type="Pfam" id="PF18198"/>
    </source>
</evidence>
<feature type="domain" description="Dynein heavy chain ATP-binding dynein motor region" evidence="20">
    <location>
        <begin position="1685"/>
        <end position="1799"/>
    </location>
</feature>
<dbReference type="InterPro" id="IPR027417">
    <property type="entry name" value="P-loop_NTPase"/>
</dbReference>
<evidence type="ECO:0000313" key="24">
    <source>
        <dbReference type="EMBL" id="CBY09983.1"/>
    </source>
</evidence>
<reference evidence="24" key="1">
    <citation type="journal article" date="2010" name="Science">
        <title>Plasticity of animal genome architecture unmasked by rapid evolution of a pelagic tunicate.</title>
        <authorList>
            <person name="Denoeud F."/>
            <person name="Henriet S."/>
            <person name="Mungpakdee S."/>
            <person name="Aury J.M."/>
            <person name="Da Silva C."/>
            <person name="Brinkmann H."/>
            <person name="Mikhaleva J."/>
            <person name="Olsen L.C."/>
            <person name="Jubin C."/>
            <person name="Canestro C."/>
            <person name="Bouquet J.M."/>
            <person name="Danks G."/>
            <person name="Poulain J."/>
            <person name="Campsteijn C."/>
            <person name="Adamski M."/>
            <person name="Cross I."/>
            <person name="Yadetie F."/>
            <person name="Muffato M."/>
            <person name="Louis A."/>
            <person name="Butcher S."/>
            <person name="Tsagkogeorga G."/>
            <person name="Konrad A."/>
            <person name="Singh S."/>
            <person name="Jensen M.F."/>
            <person name="Cong E.H."/>
            <person name="Eikeseth-Otteraa H."/>
            <person name="Noel B."/>
            <person name="Anthouard V."/>
            <person name="Porcel B.M."/>
            <person name="Kachouri-Lafond R."/>
            <person name="Nishino A."/>
            <person name="Ugolini M."/>
            <person name="Chourrout P."/>
            <person name="Nishida H."/>
            <person name="Aasland R."/>
            <person name="Huzurbazar S."/>
            <person name="Westhof E."/>
            <person name="Delsuc F."/>
            <person name="Lehrach H."/>
            <person name="Reinhardt R."/>
            <person name="Weissenbach J."/>
            <person name="Roy S.W."/>
            <person name="Artiguenave F."/>
            <person name="Postlethwait J.H."/>
            <person name="Manak J.R."/>
            <person name="Thompson E.M."/>
            <person name="Jaillon O."/>
            <person name="Du Pasquier L."/>
            <person name="Boudinot P."/>
            <person name="Liberles D.A."/>
            <person name="Volff J.N."/>
            <person name="Philippe H."/>
            <person name="Lenhard B."/>
            <person name="Roest Crollius H."/>
            <person name="Wincker P."/>
            <person name="Chourrout D."/>
        </authorList>
    </citation>
    <scope>NUCLEOTIDE SEQUENCE [LARGE SCALE GENOMIC DNA]</scope>
</reference>
<dbReference type="GO" id="GO:0005874">
    <property type="term" value="C:microtubule"/>
    <property type="evidence" value="ECO:0007669"/>
    <property type="project" value="UniProtKB-KW"/>
</dbReference>
<name>E4XH35_OIKDI</name>
<dbReference type="FunFam" id="3.40.50.300:FF:002141">
    <property type="entry name" value="Dynein heavy chain"/>
    <property type="match status" value="1"/>
</dbReference>
<dbReference type="Pfam" id="PF12777">
    <property type="entry name" value="MT"/>
    <property type="match status" value="1"/>
</dbReference>
<evidence type="ECO:0000259" key="21">
    <source>
        <dbReference type="Pfam" id="PF17857"/>
    </source>
</evidence>
<keyword evidence="9 14" id="KW-0175">Coiled coil</keyword>
<evidence type="ECO:0000256" key="8">
    <source>
        <dbReference type="ARBA" id="ARBA00023017"/>
    </source>
</evidence>
<feature type="domain" description="Dynein heavy chain linker" evidence="16">
    <location>
        <begin position="3"/>
        <end position="74"/>
    </location>
</feature>
<dbReference type="InterPro" id="IPR026983">
    <property type="entry name" value="DHC"/>
</dbReference>
<dbReference type="Gene3D" id="1.20.140.100">
    <property type="entry name" value="Dynein heavy chain, N-terminal domain 2"/>
    <property type="match status" value="1"/>
</dbReference>
<keyword evidence="7" id="KW-0067">ATP-binding</keyword>
<gene>
    <name evidence="24" type="ORF">GSOID_T00010801001</name>
</gene>
<evidence type="ECO:0008006" key="26">
    <source>
        <dbReference type="Google" id="ProtNLM"/>
    </source>
</evidence>
<evidence type="ECO:0000256" key="12">
    <source>
        <dbReference type="ARBA" id="ARBA00023212"/>
    </source>
</evidence>
<dbReference type="Gene3D" id="3.10.490.20">
    <property type="match status" value="1"/>
</dbReference>
<dbReference type="GO" id="GO:0097729">
    <property type="term" value="C:9+2 motile cilium"/>
    <property type="evidence" value="ECO:0007669"/>
    <property type="project" value="UniProtKB-ARBA"/>
</dbReference>
<dbReference type="Pfam" id="PF12780">
    <property type="entry name" value="AAA_8"/>
    <property type="match status" value="1"/>
</dbReference>
<dbReference type="GO" id="GO:0051959">
    <property type="term" value="F:dynein light intermediate chain binding"/>
    <property type="evidence" value="ECO:0007669"/>
    <property type="project" value="InterPro"/>
</dbReference>
<sequence length="2595" mass="295714">MMEFKNAIPLFVDLKNEALRDRHWKSLMDKTGKSFDMNPETFTLGALFDMGLHNFVDSINEIVTAATKELSIEKGTVDEVIQTLDDNAMTLQSMSASQVCEIWMVVQRKWMYLESIFIGGDIRSQLPEEAKKFDKINDTFKKIMQETAKNPKIKDSCHAPNRLEDFTVLAEGLERCQKSLNDYLDSKRNAFPRFFFISDDELLSILGSSDPTCVQEHMIKMYDNISALGFSDGTNGEKIAVSMISAEKEVMDFKKAVQAEGRVEDWMTAVLAEMRATNRSITKEAVYTYGDIGTRADWMFKYQGMVVLAANQIWWTWEKITNPLSKNDRAKFNTVLTIDVHARDIVDTFVRDSILDEKEFEWESQLRFYWWKPDDDVIIRQCNGEFGYGYEYMGLNGRLVITPLTDRIYLTLTQALSMYLGGAPAGPAGTGKTETTKDLAKALGLLCVVTNCGEVVSSQVQTIRNALIRHLSRFQFEGVEISLDPRMGIFITMNPGYAGRTELPESVKALFRPVVVIVPDLQQICEIILFCEGFLTAKLLAKKMTVLYKLSKEQLSKQNHYDFGLRALRSVLNMAGNLKRGSPDLPEDMVLMRALRDMNLPKFIFEDVPLFLGLIGDLFPGLDCPRVRYPNFNDAVECDKVVQMYETMMTRHCTMIVAQTRLGLPTKMSIMNPKALSVIELYGILDPVTRDWTDGVLSNIFREMNRPTEKKERRYVLFDGDVDALWIENMNSVMDDNKLLTLANGERIRLQPHCAMLFEVGDLQYASPATVSRAGMVFVDPKNLRYRPFWERWLVDRTDKLEQEFLPQLFDKTVDVLIDLIHDGMLDVYVECLYWSLGGTLVEESQEQFNTIAKKLLALPGCSDSDDNFAPAEYIHDRTKPFHEILVPTIDTTRTNWLLRADANLLLNINFSSRTSSMDVQRTIEANIEKRTKDIYGPPPGKRLLVFMDDMNMPQVDTYGTQQPIALMKLLLEKGYIYDRSKELNCKVLKDISYVSAMGKAGGGRNSTDPRFLSLFSVFNMTFPSDESINKIYTSILSGHLQPFHENILDLASKLTNCTLELYKKIVRDLPPTPSKFHYIFNLRDLSRIYSGLCVTSAERFTKPDEFIRVWRNECLRVFHDRAINDKDKNYLQETNTLKESEPRLYEDVQDFDAAKGLFAEILEAYNDSETPMSLVLFESALDHLTRIHRVLRMERGHALLVGVGGSGKQSLAKLASYAAGCEVFEISLSRGYDESNFREDLKILYNKLGVENGGSKISFLFTDSHVAEEGFLELINNMLTTGSVPALFADDEKDGIINNMRDEALKANYPPGKESIWQYFLDKCANNLHVILAMSPTGDVLRVRCRNFPGLVNGTTIDWFEAWPIQALIAVASSFLSDNQMIPEEHMNAVINHVVFVHKSVEEASADYLTKLRRTNFVTPKNYLDFATSYLKLLEEKDEEVEGMCERLEGGLKKIAEAQIQLDDLNAKLVVHSLMNMDVDAIGNSQVKQIKGFLKVIGVTQTEMKSISNAGAGMMKFVEAVMGYCEVAREIKPKREKVATLEKNFFIMKKDLAAAKKELAAVEKQLAELEAQFEAAMTEKQELEEEASIMERRLIAADKLIGGLGSERERWKVELAGLKEMRVRLLGDCLLGAAFLSYEGAFNYDFRYQMMQEKFIPDIREKGIPMSDPFRLEDLLTDEVEISKWSSEGLPPDELSIQNGILTTRASRFPLCIDPQQQALNWIRQKEEKHNLKESSFNNPDFLKQLELAIKYGFPFLFKDVDEYIDPVIDNVLEKNIKGGAGREHIILGDKEVDYDPNQLLSVILIETLGETKTKAKEISEKLVQGAETSAEIDEIRNGYRPAARRGAVLFFVLLDMSLVNNMYQFALNAYLDVFDLSLKKSLPDAVLARRLQNIINTLTMNVYNYACTGLFERHKLLFSFQMCIKLQQDIGKVPQAQVDFFLKGNIALDKVKKAKPAEWISDQMWQDLVKLSELSPIFATLPDDISKDVESWEKWYDQDAPEALAFPGRYEALDDQFLKLCLLRCFRVDRCVRAITNYVVTNMGEKYVQPPIVSYEAIFEQSTPLSPIIFILSPGSDPATDLMKLADRMEIGGNRLKFLAMGQGQEQIALTLLDTAIQRGQWLMLQNCHLLTNCSPSFRPLVYVLAFFHAVVQERRKYGRLGWNVSYDFNESDFEVCMTIIDTYLTKSFENEEDKLPWGTLRYLVGEVMYGGRCIDSFDRRILTTYMEEYFGDFIFDSFQPYSFYKNPDIDYNIPKDDGTKEIYTDKIESLPLANTPEVFGLHPNAEIGYYTTAARDIWQLLVELQPQTGDSGGGMSRDDFIAKIATDIQQNLPEQFEMDKIKRKFGINVDPTTVVLLQELERFNKLIAKMRSSLVELGRALIGEVGMSNELDEVARSLFNGQIPSIWRALAPDTLKNLSNWMGHFRARLDQYTNWVEKGEPEVMWISGLHIPESYLTALVQATCRKNKWALDRSTLYTVVTKYEDASYVNEKPLQGAFISGLYLEGAAWDVENTCLVRQPPKQLLQQLPIMQIVPIESHRLKLQNTFRTPVYTTSNRRNAMGVGLVFEADLASRQHPSHWVLQSVALTLNSD</sequence>
<dbReference type="Pfam" id="PF18199">
    <property type="entry name" value="Dynein_C"/>
    <property type="match status" value="1"/>
</dbReference>
<dbReference type="Pfam" id="PF12781">
    <property type="entry name" value="AAA_9"/>
    <property type="match status" value="1"/>
</dbReference>
<feature type="domain" description="Dynein heavy chain linker" evidence="16">
    <location>
        <begin position="97"/>
        <end position="285"/>
    </location>
</feature>
<feature type="domain" description="Dynein heavy chain coiled coil stalk" evidence="18">
    <location>
        <begin position="1473"/>
        <end position="1659"/>
    </location>
</feature>
<dbReference type="Pfam" id="PF17857">
    <property type="entry name" value="AAA_lid_1"/>
    <property type="match status" value="1"/>
</dbReference>
<evidence type="ECO:0000259" key="15">
    <source>
        <dbReference type="Pfam" id="PF03028"/>
    </source>
</evidence>
<keyword evidence="8" id="KW-0243">Dynein</keyword>
<dbReference type="Pfam" id="PF18198">
    <property type="entry name" value="AAA_lid_11"/>
    <property type="match status" value="1"/>
</dbReference>
<dbReference type="Pfam" id="PF12774">
    <property type="entry name" value="AAA_6"/>
    <property type="match status" value="2"/>
</dbReference>
<evidence type="ECO:0000259" key="19">
    <source>
        <dbReference type="Pfam" id="PF12780"/>
    </source>
</evidence>
<keyword evidence="25" id="KW-1185">Reference proteome</keyword>
<feature type="domain" description="Dynein heavy chain hydrolytic ATP-binding dynein motor region" evidence="17">
    <location>
        <begin position="455"/>
        <end position="663"/>
    </location>
</feature>
<keyword evidence="3" id="KW-0963">Cytoplasm</keyword>
<dbReference type="Gene3D" id="1.20.1270.280">
    <property type="match status" value="1"/>
</dbReference>
<keyword evidence="6" id="KW-0547">Nucleotide-binding</keyword>
<dbReference type="Gene3D" id="1.20.920.30">
    <property type="match status" value="1"/>
</dbReference>
<dbReference type="InterPro" id="IPR043160">
    <property type="entry name" value="Dynein_C_barrel"/>
</dbReference>
<protein>
    <recommendedName>
        <fullName evidence="26">AAA+ ATPase domain-containing protein</fullName>
    </recommendedName>
</protein>
<evidence type="ECO:0000259" key="23">
    <source>
        <dbReference type="Pfam" id="PF18199"/>
    </source>
</evidence>
<dbReference type="InterPro" id="IPR024317">
    <property type="entry name" value="Dynein_heavy_chain_D4_dom"/>
</dbReference>
<dbReference type="SUPFAM" id="SSF52540">
    <property type="entry name" value="P-loop containing nucleoside triphosphate hydrolases"/>
    <property type="match status" value="3"/>
</dbReference>
<evidence type="ECO:0000256" key="7">
    <source>
        <dbReference type="ARBA" id="ARBA00022840"/>
    </source>
</evidence>
<comment type="similarity">
    <text evidence="2">Belongs to the dynein heavy chain family.</text>
</comment>
<dbReference type="FunFam" id="1.10.8.710:FF:000002">
    <property type="entry name" value="dynein heavy chain 17, axonemal"/>
    <property type="match status" value="1"/>
</dbReference>
<dbReference type="InterPro" id="IPR041228">
    <property type="entry name" value="Dynein_C"/>
</dbReference>
<evidence type="ECO:0000256" key="5">
    <source>
        <dbReference type="ARBA" id="ARBA00022737"/>
    </source>
</evidence>
<dbReference type="GO" id="GO:0008569">
    <property type="term" value="F:minus-end-directed microtubule motor activity"/>
    <property type="evidence" value="ECO:0007669"/>
    <property type="project" value="InterPro"/>
</dbReference>
<evidence type="ECO:0000256" key="2">
    <source>
        <dbReference type="ARBA" id="ARBA00008887"/>
    </source>
</evidence>